<proteinExistence type="predicted"/>
<reference evidence="1 2" key="1">
    <citation type="submission" date="2019-01" db="EMBL/GenBank/DDBJ databases">
        <authorList>
            <person name="Ferrante I. M."/>
        </authorList>
    </citation>
    <scope>NUCLEOTIDE SEQUENCE [LARGE SCALE GENOMIC DNA]</scope>
    <source>
        <strain evidence="1 2">B856</strain>
    </source>
</reference>
<evidence type="ECO:0000313" key="1">
    <source>
        <dbReference type="EMBL" id="VEU37858.1"/>
    </source>
</evidence>
<dbReference type="AlphaFoldDB" id="A0A448Z764"/>
<dbReference type="EMBL" id="CAACVS010000145">
    <property type="protein sequence ID" value="VEU37858.1"/>
    <property type="molecule type" value="Genomic_DNA"/>
</dbReference>
<dbReference type="Proteomes" id="UP000291116">
    <property type="component" value="Unassembled WGS sequence"/>
</dbReference>
<keyword evidence="2" id="KW-1185">Reference proteome</keyword>
<evidence type="ECO:0000313" key="2">
    <source>
        <dbReference type="Proteomes" id="UP000291116"/>
    </source>
</evidence>
<protein>
    <submittedName>
        <fullName evidence="1">Uncharacterized protein</fullName>
    </submittedName>
</protein>
<sequence>MLEENKIDTIVREPEPVVVSEINYVVSKEEVEMDREMMQKCRDLCDERILLNHRLVELQHELIKIRKEDSVLKMKSTVTLGNMQLEFDSIREDKQFFIEKRVDLEKKLRAFEDSSRLKEVELDALQSAIDETRVIGTIDCR</sequence>
<gene>
    <name evidence="1" type="ORF">PSNMU_V1.4_AUG-EV-PASAV3_0046700</name>
</gene>
<accession>A0A448Z764</accession>
<name>A0A448Z764_9STRA</name>
<dbReference type="OrthoDB" id="53829at2759"/>
<organism evidence="1 2">
    <name type="scientific">Pseudo-nitzschia multistriata</name>
    <dbReference type="NCBI Taxonomy" id="183589"/>
    <lineage>
        <taxon>Eukaryota</taxon>
        <taxon>Sar</taxon>
        <taxon>Stramenopiles</taxon>
        <taxon>Ochrophyta</taxon>
        <taxon>Bacillariophyta</taxon>
        <taxon>Bacillariophyceae</taxon>
        <taxon>Bacillariophycidae</taxon>
        <taxon>Bacillariales</taxon>
        <taxon>Bacillariaceae</taxon>
        <taxon>Pseudo-nitzschia</taxon>
    </lineage>
</organism>